<dbReference type="PANTHER" id="PTHR15228:SF7">
    <property type="entry name" value="RHO GTPASE-ACTIVATING PROTEIN 29"/>
    <property type="match status" value="1"/>
</dbReference>
<dbReference type="InterPro" id="IPR051025">
    <property type="entry name" value="RhoGAP"/>
</dbReference>
<dbReference type="InterPro" id="IPR000198">
    <property type="entry name" value="RhoGAP_dom"/>
</dbReference>
<evidence type="ECO:0000313" key="5">
    <source>
        <dbReference type="RefSeq" id="XP_060058088.1"/>
    </source>
</evidence>
<feature type="region of interest" description="Disordered" evidence="2">
    <location>
        <begin position="357"/>
        <end position="395"/>
    </location>
</feature>
<feature type="compositionally biased region" description="Low complexity" evidence="2">
    <location>
        <begin position="369"/>
        <end position="384"/>
    </location>
</feature>
<dbReference type="InterPro" id="IPR008936">
    <property type="entry name" value="Rho_GTPase_activation_prot"/>
</dbReference>
<dbReference type="RefSeq" id="XP_060058088.1">
    <property type="nucleotide sequence ID" value="XM_060202105.1"/>
</dbReference>
<name>A0ABM3YAJ6_ERIEU</name>
<dbReference type="SUPFAM" id="SSF48350">
    <property type="entry name" value="GTPase activation domain, GAP"/>
    <property type="match status" value="1"/>
</dbReference>
<evidence type="ECO:0000256" key="2">
    <source>
        <dbReference type="SAM" id="MobiDB-lite"/>
    </source>
</evidence>
<keyword evidence="1" id="KW-0343">GTPase activation</keyword>
<dbReference type="Pfam" id="PF00620">
    <property type="entry name" value="RhoGAP"/>
    <property type="match status" value="1"/>
</dbReference>
<dbReference type="PANTHER" id="PTHR15228">
    <property type="entry name" value="SPERMATHECAL PHYSIOLOGY VARIANT"/>
    <property type="match status" value="1"/>
</dbReference>
<sequence length="416" mass="47208">MFVICGHQKRNFKARMMGVDFNKFAREEPDGIPSIMKIFTSEIETHFLSTQGIYRIPGCPLNEKKICRALKKSLHFIDFSQFSEYDICDVLKLYLAKLPEPFTSFKLYSKFSELALEIKREKEGKHNKLYDSKGRRGKLISKQINLTILKMKEVLRQLPPVNFNCFHYIITHLKRVADRCHENEVSPEYIGLIFGPILFRTKVLKVSITNFPLLEYANEEILLEFILIYSDRIFDKALQPTKPLFTPEGDNFVDSKNTIFQQPMSVEKPENKQDTLEEYNKCPTEDIVNLSAEEQLDNASVKLINGCDSSLELISPASDSSVELISPASDSSVELISPASDSSVELISPTSDSSLEFISPANDSTPERISPASDSSLDLISSASDTKSNKGHNSRIKRSIKSFFSSWIGKFKKKKN</sequence>
<evidence type="ECO:0000259" key="3">
    <source>
        <dbReference type="PROSITE" id="PS50238"/>
    </source>
</evidence>
<proteinExistence type="predicted"/>
<keyword evidence="4" id="KW-1185">Reference proteome</keyword>
<gene>
    <name evidence="5" type="primary">LOC132541420</name>
</gene>
<dbReference type="PROSITE" id="PS50238">
    <property type="entry name" value="RHOGAP"/>
    <property type="match status" value="1"/>
</dbReference>
<protein>
    <submittedName>
        <fullName evidence="5">Rho GTPase-activating protein 29-like</fullName>
    </submittedName>
</protein>
<reference evidence="5" key="1">
    <citation type="submission" date="2025-08" db="UniProtKB">
        <authorList>
            <consortium name="RefSeq"/>
        </authorList>
    </citation>
    <scope>IDENTIFICATION</scope>
</reference>
<evidence type="ECO:0000256" key="1">
    <source>
        <dbReference type="ARBA" id="ARBA00022468"/>
    </source>
</evidence>
<accession>A0ABM3YAJ6</accession>
<feature type="domain" description="Rho-GAP" evidence="3">
    <location>
        <begin position="19"/>
        <end position="234"/>
    </location>
</feature>
<organism evidence="4 5">
    <name type="scientific">Erinaceus europaeus</name>
    <name type="common">Western European hedgehog</name>
    <dbReference type="NCBI Taxonomy" id="9365"/>
    <lineage>
        <taxon>Eukaryota</taxon>
        <taxon>Metazoa</taxon>
        <taxon>Chordata</taxon>
        <taxon>Craniata</taxon>
        <taxon>Vertebrata</taxon>
        <taxon>Euteleostomi</taxon>
        <taxon>Mammalia</taxon>
        <taxon>Eutheria</taxon>
        <taxon>Laurasiatheria</taxon>
        <taxon>Eulipotyphla</taxon>
        <taxon>Erinaceidae</taxon>
        <taxon>Erinaceinae</taxon>
        <taxon>Erinaceus</taxon>
    </lineage>
</organism>
<dbReference type="GeneID" id="132541420"/>
<evidence type="ECO:0000313" key="4">
    <source>
        <dbReference type="Proteomes" id="UP001652624"/>
    </source>
</evidence>
<dbReference type="Proteomes" id="UP001652624">
    <property type="component" value="Chromosome 11"/>
</dbReference>
<dbReference type="Gene3D" id="1.10.555.10">
    <property type="entry name" value="Rho GTPase activation protein"/>
    <property type="match status" value="1"/>
</dbReference>
<dbReference type="SMART" id="SM00324">
    <property type="entry name" value="RhoGAP"/>
    <property type="match status" value="1"/>
</dbReference>